<evidence type="ECO:0000256" key="4">
    <source>
        <dbReference type="ARBA" id="ARBA00022982"/>
    </source>
</evidence>
<evidence type="ECO:0000256" key="5">
    <source>
        <dbReference type="ARBA" id="ARBA00023004"/>
    </source>
</evidence>
<dbReference type="GO" id="GO:0046872">
    <property type="term" value="F:metal ion binding"/>
    <property type="evidence" value="ECO:0007669"/>
    <property type="project" value="UniProtKB-KW"/>
</dbReference>
<reference evidence="10 11" key="1">
    <citation type="journal article" date="2010" name="Stand. Genomic Sci.">
        <title>Complete genome sequence of Intrasporangium calvum type strain (7 KIP).</title>
        <authorList>
            <person name="Del Rio T.G."/>
            <person name="Chertkov O."/>
            <person name="Yasawong M."/>
            <person name="Lucas S."/>
            <person name="Deshpande S."/>
            <person name="Cheng J.F."/>
            <person name="Detter C."/>
            <person name="Tapia R."/>
            <person name="Han C."/>
            <person name="Goodwin L."/>
            <person name="Pitluck S."/>
            <person name="Liolios K."/>
            <person name="Ivanova N."/>
            <person name="Mavromatis K."/>
            <person name="Pati A."/>
            <person name="Chen A."/>
            <person name="Palaniappan K."/>
            <person name="Land M."/>
            <person name="Hauser L."/>
            <person name="Chang Y.J."/>
            <person name="Jeffries C.D."/>
            <person name="Rohde M."/>
            <person name="Pukall R."/>
            <person name="Sikorski J."/>
            <person name="Goker M."/>
            <person name="Woyke T."/>
            <person name="Bristow J."/>
            <person name="Eisen J.A."/>
            <person name="Markowitz V."/>
            <person name="Hugenholtz P."/>
            <person name="Kyrpides N.C."/>
            <person name="Klenk H.P."/>
            <person name="Lapidus A."/>
        </authorList>
    </citation>
    <scope>NUCLEOTIDE SEQUENCE [LARGE SCALE GENOMIC DNA]</scope>
    <source>
        <strain evidence="11">ATCC 23552 / DSM 43043 / JCM 3097 / NBRC 12989 / 7 KIP</strain>
    </source>
</reference>
<dbReference type="RefSeq" id="WP_013494095.1">
    <property type="nucleotide sequence ID" value="NC_014830.1"/>
</dbReference>
<dbReference type="GO" id="GO:0051537">
    <property type="term" value="F:2 iron, 2 sulfur cluster binding"/>
    <property type="evidence" value="ECO:0007669"/>
    <property type="project" value="UniProtKB-KW"/>
</dbReference>
<evidence type="ECO:0000256" key="2">
    <source>
        <dbReference type="ARBA" id="ARBA00022714"/>
    </source>
</evidence>
<keyword evidence="2" id="KW-0001">2Fe-2S</keyword>
<evidence type="ECO:0000313" key="10">
    <source>
        <dbReference type="EMBL" id="ADU49783.1"/>
    </source>
</evidence>
<dbReference type="HOGENOM" id="CLU_159205_4_1_11"/>
<dbReference type="STRING" id="710696.Intca_3300"/>
<dbReference type="eggNOG" id="COG2906">
    <property type="taxonomic scope" value="Bacteria"/>
</dbReference>
<keyword evidence="11" id="KW-1185">Reference proteome</keyword>
<dbReference type="OrthoDB" id="9815350at2"/>
<sequence length="68" mass="7014">MIICHCGVVNGDTVARAVDAGARTLSQVCRSTGAGQDCGTCVFALRRLLCEHEASPHATLPEVESAAS</sequence>
<dbReference type="InterPro" id="IPR007419">
    <property type="entry name" value="BFD-like_2Fe2S-bd_dom"/>
</dbReference>
<keyword evidence="5" id="KW-0408">Iron</keyword>
<keyword evidence="3" id="KW-0479">Metal-binding</keyword>
<evidence type="ECO:0000256" key="3">
    <source>
        <dbReference type="ARBA" id="ARBA00022723"/>
    </source>
</evidence>
<dbReference type="Gene3D" id="1.10.10.1100">
    <property type="entry name" value="BFD-like [2Fe-2S]-binding domain"/>
    <property type="match status" value="1"/>
</dbReference>
<keyword evidence="4" id="KW-0249">Electron transport</keyword>
<evidence type="ECO:0000256" key="8">
    <source>
        <dbReference type="ARBA" id="ARBA00046332"/>
    </source>
</evidence>
<evidence type="ECO:0000256" key="7">
    <source>
        <dbReference type="ARBA" id="ARBA00039386"/>
    </source>
</evidence>
<evidence type="ECO:0000256" key="6">
    <source>
        <dbReference type="ARBA" id="ARBA00023014"/>
    </source>
</evidence>
<comment type="similarity">
    <text evidence="8">Belongs to the Bfd family.</text>
</comment>
<keyword evidence="6" id="KW-0411">Iron-sulfur</keyword>
<dbReference type="Pfam" id="PF04324">
    <property type="entry name" value="Fer2_BFD"/>
    <property type="match status" value="1"/>
</dbReference>
<name>E6SDV2_INTC7</name>
<accession>E6SDV2</accession>
<evidence type="ECO:0000256" key="1">
    <source>
        <dbReference type="ARBA" id="ARBA00022448"/>
    </source>
</evidence>
<dbReference type="EMBL" id="CP002343">
    <property type="protein sequence ID" value="ADU49783.1"/>
    <property type="molecule type" value="Genomic_DNA"/>
</dbReference>
<keyword evidence="1" id="KW-0813">Transport</keyword>
<dbReference type="InterPro" id="IPR041854">
    <property type="entry name" value="BFD-like_2Fe2S-bd_dom_sf"/>
</dbReference>
<dbReference type="KEGG" id="ica:Intca_3300"/>
<proteinExistence type="inferred from homology"/>
<dbReference type="InterPro" id="IPR052371">
    <property type="entry name" value="BFD-associated_ferredoxin"/>
</dbReference>
<feature type="domain" description="BFD-like [2Fe-2S]-binding" evidence="9">
    <location>
        <begin position="2"/>
        <end position="49"/>
    </location>
</feature>
<gene>
    <name evidence="10" type="ordered locus">Intca_3300</name>
</gene>
<dbReference type="PANTHER" id="PTHR37424">
    <property type="entry name" value="BACTERIOFERRITIN-ASSOCIATED FERREDOXIN"/>
    <property type="match status" value="1"/>
</dbReference>
<protein>
    <recommendedName>
        <fullName evidence="7">Bacterioferritin-associated ferredoxin</fullName>
    </recommendedName>
</protein>
<evidence type="ECO:0000313" key="11">
    <source>
        <dbReference type="Proteomes" id="UP000008914"/>
    </source>
</evidence>
<dbReference type="AlphaFoldDB" id="E6SDV2"/>
<dbReference type="PANTHER" id="PTHR37424:SF1">
    <property type="entry name" value="BACTERIOFERRITIN-ASSOCIATED FERREDOXIN"/>
    <property type="match status" value="1"/>
</dbReference>
<evidence type="ECO:0000259" key="9">
    <source>
        <dbReference type="Pfam" id="PF04324"/>
    </source>
</evidence>
<organism evidence="10 11">
    <name type="scientific">Intrasporangium calvum (strain ATCC 23552 / DSM 43043 / JCM 3097 / NBRC 12989 / NCIMB 10167 / NRRL B-3866 / 7 KIP)</name>
    <dbReference type="NCBI Taxonomy" id="710696"/>
    <lineage>
        <taxon>Bacteria</taxon>
        <taxon>Bacillati</taxon>
        <taxon>Actinomycetota</taxon>
        <taxon>Actinomycetes</taxon>
        <taxon>Micrococcales</taxon>
        <taxon>Intrasporangiaceae</taxon>
        <taxon>Intrasporangium</taxon>
    </lineage>
</organism>
<dbReference type="Proteomes" id="UP000008914">
    <property type="component" value="Chromosome"/>
</dbReference>